<dbReference type="EMBL" id="CM000136">
    <property type="protein sequence ID" value="EAY81330.1"/>
    <property type="molecule type" value="Genomic_DNA"/>
</dbReference>
<reference evidence="2 3" key="1">
    <citation type="journal article" date="2005" name="PLoS Biol.">
        <title>The genomes of Oryza sativa: a history of duplications.</title>
        <authorList>
            <person name="Yu J."/>
            <person name="Wang J."/>
            <person name="Lin W."/>
            <person name="Li S."/>
            <person name="Li H."/>
            <person name="Zhou J."/>
            <person name="Ni P."/>
            <person name="Dong W."/>
            <person name="Hu S."/>
            <person name="Zeng C."/>
            <person name="Zhang J."/>
            <person name="Zhang Y."/>
            <person name="Li R."/>
            <person name="Xu Z."/>
            <person name="Li S."/>
            <person name="Li X."/>
            <person name="Zheng H."/>
            <person name="Cong L."/>
            <person name="Lin L."/>
            <person name="Yin J."/>
            <person name="Geng J."/>
            <person name="Li G."/>
            <person name="Shi J."/>
            <person name="Liu J."/>
            <person name="Lv H."/>
            <person name="Li J."/>
            <person name="Wang J."/>
            <person name="Deng Y."/>
            <person name="Ran L."/>
            <person name="Shi X."/>
            <person name="Wang X."/>
            <person name="Wu Q."/>
            <person name="Li C."/>
            <person name="Ren X."/>
            <person name="Wang J."/>
            <person name="Wang X."/>
            <person name="Li D."/>
            <person name="Liu D."/>
            <person name="Zhang X."/>
            <person name="Ji Z."/>
            <person name="Zhao W."/>
            <person name="Sun Y."/>
            <person name="Zhang Z."/>
            <person name="Bao J."/>
            <person name="Han Y."/>
            <person name="Dong L."/>
            <person name="Ji J."/>
            <person name="Chen P."/>
            <person name="Wu S."/>
            <person name="Liu J."/>
            <person name="Xiao Y."/>
            <person name="Bu D."/>
            <person name="Tan J."/>
            <person name="Yang L."/>
            <person name="Ye C."/>
            <person name="Zhang J."/>
            <person name="Xu J."/>
            <person name="Zhou Y."/>
            <person name="Yu Y."/>
            <person name="Zhang B."/>
            <person name="Zhuang S."/>
            <person name="Wei H."/>
            <person name="Liu B."/>
            <person name="Lei M."/>
            <person name="Yu H."/>
            <person name="Li Y."/>
            <person name="Xu H."/>
            <person name="Wei S."/>
            <person name="He X."/>
            <person name="Fang L."/>
            <person name="Zhang Z."/>
            <person name="Zhang Y."/>
            <person name="Huang X."/>
            <person name="Su Z."/>
            <person name="Tong W."/>
            <person name="Li J."/>
            <person name="Tong Z."/>
            <person name="Li S."/>
            <person name="Ye J."/>
            <person name="Wang L."/>
            <person name="Fang L."/>
            <person name="Lei T."/>
            <person name="Chen C."/>
            <person name="Chen H."/>
            <person name="Xu Z."/>
            <person name="Li H."/>
            <person name="Huang H."/>
            <person name="Zhang F."/>
            <person name="Xu H."/>
            <person name="Li N."/>
            <person name="Zhao C."/>
            <person name="Li S."/>
            <person name="Dong L."/>
            <person name="Huang Y."/>
            <person name="Li L."/>
            <person name="Xi Y."/>
            <person name="Qi Q."/>
            <person name="Li W."/>
            <person name="Zhang B."/>
            <person name="Hu W."/>
            <person name="Zhang Y."/>
            <person name="Tian X."/>
            <person name="Jiao Y."/>
            <person name="Liang X."/>
            <person name="Jin J."/>
            <person name="Gao L."/>
            <person name="Zheng W."/>
            <person name="Hao B."/>
            <person name="Liu S."/>
            <person name="Wang W."/>
            <person name="Yuan L."/>
            <person name="Cao M."/>
            <person name="McDermott J."/>
            <person name="Samudrala R."/>
            <person name="Wang J."/>
            <person name="Wong G.K."/>
            <person name="Yang H."/>
        </authorList>
    </citation>
    <scope>NUCLEOTIDE SEQUENCE [LARGE SCALE GENOMIC DNA]</scope>
    <source>
        <strain evidence="3">cv. 93-11</strain>
    </source>
</reference>
<dbReference type="Proteomes" id="UP000007015">
    <property type="component" value="Chromosome 11"/>
</dbReference>
<dbReference type="InterPro" id="IPR046533">
    <property type="entry name" value="DUF6598"/>
</dbReference>
<gene>
    <name evidence="2" type="ORF">OsI_36506</name>
</gene>
<evidence type="ECO:0000259" key="1">
    <source>
        <dbReference type="Pfam" id="PF20241"/>
    </source>
</evidence>
<dbReference type="STRING" id="39946.A2ZFE6"/>
<sequence>MAAETCVSVSPAEVAEAVAILDVAGDGDGEAKGQIVVVDDDSDSEPNPYEYRVFFEWLWDDYCKIDDVKVAEAAAILDVAGDGDGEAKGQIVVVDDDSDSEPNPYEYRVFFEWLWDDYCKIDDVTRGPTFRTPGARIFPCVEVYSCRVIDLTGGLEWPINVFGFVAVRDGLDRKRNYIFNRPRGDAQTLTTEKGTSFKIWVDLWAARGPTFRTPGARIFPCVEVYSCRVIDLTSGLEWPIDVFGFVAARDGLDCKRNYIFNRPRGDAQTLTTEDPSFILTGPIRAINCSQRIEFEIDLKVRGKTQSDKDKVLSARYIVYETMGPNSIVGQVRSKARPGKRCSVEVTFAHLAGAVEAAIKVRVVQGSISGFRGRFVARTDGYDDDVVLVDSSKDGSVLAVADDGVIKLARSVAVVESTGVLNLHAIITRNDGSSSGDDGVGVAAEDHAEFAAQRFESSCRTLDLGFCKILATVSWSMIPLI</sequence>
<dbReference type="AlphaFoldDB" id="A2ZFE6"/>
<dbReference type="PANTHER" id="PTHR33065:SF132">
    <property type="entry name" value="OS12G0535200 PROTEIN"/>
    <property type="match status" value="1"/>
</dbReference>
<accession>A2ZFE6</accession>
<name>A2ZFE6_ORYSI</name>
<feature type="domain" description="DUF6598" evidence="1">
    <location>
        <begin position="222"/>
        <end position="472"/>
    </location>
</feature>
<organism evidence="2 3">
    <name type="scientific">Oryza sativa subsp. indica</name>
    <name type="common">Rice</name>
    <dbReference type="NCBI Taxonomy" id="39946"/>
    <lineage>
        <taxon>Eukaryota</taxon>
        <taxon>Viridiplantae</taxon>
        <taxon>Streptophyta</taxon>
        <taxon>Embryophyta</taxon>
        <taxon>Tracheophyta</taxon>
        <taxon>Spermatophyta</taxon>
        <taxon>Magnoliopsida</taxon>
        <taxon>Liliopsida</taxon>
        <taxon>Poales</taxon>
        <taxon>Poaceae</taxon>
        <taxon>BOP clade</taxon>
        <taxon>Oryzoideae</taxon>
        <taxon>Oryzeae</taxon>
        <taxon>Oryzinae</taxon>
        <taxon>Oryza</taxon>
        <taxon>Oryza sativa</taxon>
    </lineage>
</organism>
<feature type="domain" description="DUF6598" evidence="1">
    <location>
        <begin position="141"/>
        <end position="192"/>
    </location>
</feature>
<evidence type="ECO:0000313" key="3">
    <source>
        <dbReference type="Proteomes" id="UP000007015"/>
    </source>
</evidence>
<keyword evidence="3" id="KW-1185">Reference proteome</keyword>
<dbReference type="Gramene" id="BGIOSGA035450-TA">
    <property type="protein sequence ID" value="BGIOSGA035450-PA"/>
    <property type="gene ID" value="BGIOSGA035450"/>
</dbReference>
<dbReference type="PANTHER" id="PTHR33065">
    <property type="entry name" value="OS07G0486400 PROTEIN"/>
    <property type="match status" value="1"/>
</dbReference>
<evidence type="ECO:0000313" key="2">
    <source>
        <dbReference type="EMBL" id="EAY81330.1"/>
    </source>
</evidence>
<dbReference type="Pfam" id="PF20241">
    <property type="entry name" value="DUF6598"/>
    <property type="match status" value="2"/>
</dbReference>
<dbReference type="HOGENOM" id="CLU_030845_0_1_1"/>
<proteinExistence type="predicted"/>
<protein>
    <recommendedName>
        <fullName evidence="1">DUF6598 domain-containing protein</fullName>
    </recommendedName>
</protein>